<proteinExistence type="predicted"/>
<reference evidence="3 4" key="1">
    <citation type="submission" date="2020-11" db="EMBL/GenBank/DDBJ databases">
        <title>Kefir isolates.</title>
        <authorList>
            <person name="Marcisauskas S."/>
            <person name="Kim Y."/>
            <person name="Blasche S."/>
        </authorList>
    </citation>
    <scope>NUCLEOTIDE SEQUENCE [LARGE SCALE GENOMIC DNA]</scope>
    <source>
        <strain evidence="3 4">KR</strain>
    </source>
</reference>
<feature type="transmembrane region" description="Helical" evidence="2">
    <location>
        <begin position="50"/>
        <end position="76"/>
    </location>
</feature>
<protein>
    <recommendedName>
        <fullName evidence="5">MARVEL domain-containing protein</fullName>
    </recommendedName>
</protein>
<evidence type="ECO:0000256" key="2">
    <source>
        <dbReference type="SAM" id="Phobius"/>
    </source>
</evidence>
<feature type="transmembrane region" description="Helical" evidence="2">
    <location>
        <begin position="12"/>
        <end position="30"/>
    </location>
</feature>
<name>A0A9P6W4N8_RHOMI</name>
<dbReference type="AlphaFoldDB" id="A0A9P6W4N8"/>
<evidence type="ECO:0000256" key="1">
    <source>
        <dbReference type="SAM" id="MobiDB-lite"/>
    </source>
</evidence>
<keyword evidence="4" id="KW-1185">Reference proteome</keyword>
<dbReference type="Proteomes" id="UP000777482">
    <property type="component" value="Unassembled WGS sequence"/>
</dbReference>
<organism evidence="3 4">
    <name type="scientific">Rhodotorula mucilaginosa</name>
    <name type="common">Yeast</name>
    <name type="synonym">Rhodotorula rubra</name>
    <dbReference type="NCBI Taxonomy" id="5537"/>
    <lineage>
        <taxon>Eukaryota</taxon>
        <taxon>Fungi</taxon>
        <taxon>Dikarya</taxon>
        <taxon>Basidiomycota</taxon>
        <taxon>Pucciniomycotina</taxon>
        <taxon>Microbotryomycetes</taxon>
        <taxon>Sporidiobolales</taxon>
        <taxon>Sporidiobolaceae</taxon>
        <taxon>Rhodotorula</taxon>
    </lineage>
</organism>
<evidence type="ECO:0000313" key="4">
    <source>
        <dbReference type="Proteomes" id="UP000777482"/>
    </source>
</evidence>
<evidence type="ECO:0000313" key="3">
    <source>
        <dbReference type="EMBL" id="KAG0664578.1"/>
    </source>
</evidence>
<accession>A0A9P6W4N8</accession>
<feature type="transmembrane region" description="Helical" evidence="2">
    <location>
        <begin position="97"/>
        <end position="119"/>
    </location>
</feature>
<sequence length="202" mass="21502">MNTFAGVRLGLWCWFYFCALLAWVLAAAFIGRTEDNFGLVFLSYARAKEWPFGSLIIEFTATFVVWALFLGGSAALSSKYSSWGWCFGSTCSLARSVEAWGWISWVTLTFLLIFIGIAGCIGPDKDDTTAATGTGPNREVVGATEMGVHQQAPVSTGPQGAYPTGPQSAYPAGPQTTYAGQPEPKGPAAPSAYATGNQQMQA</sequence>
<keyword evidence="2" id="KW-0812">Transmembrane</keyword>
<keyword evidence="2" id="KW-1133">Transmembrane helix</keyword>
<comment type="caution">
    <text evidence="3">The sequence shown here is derived from an EMBL/GenBank/DDBJ whole genome shotgun (WGS) entry which is preliminary data.</text>
</comment>
<feature type="region of interest" description="Disordered" evidence="1">
    <location>
        <begin position="152"/>
        <end position="202"/>
    </location>
</feature>
<evidence type="ECO:0008006" key="5">
    <source>
        <dbReference type="Google" id="ProtNLM"/>
    </source>
</evidence>
<keyword evidence="2" id="KW-0472">Membrane</keyword>
<gene>
    <name evidence="3" type="ORF">C6P46_001174</name>
</gene>
<dbReference type="EMBL" id="PUHQ01000013">
    <property type="protein sequence ID" value="KAG0664578.1"/>
    <property type="molecule type" value="Genomic_DNA"/>
</dbReference>
<dbReference type="OrthoDB" id="2117453at2759"/>